<dbReference type="AlphaFoldDB" id="A0A9P6RSX2"/>
<dbReference type="EMBL" id="JAAAIP010000137">
    <property type="protein sequence ID" value="KAG0324787.1"/>
    <property type="molecule type" value="Genomic_DNA"/>
</dbReference>
<accession>A0A9P6RSX2</accession>
<name>A0A9P6RSX2_9FUNG</name>
<feature type="compositionally biased region" description="Polar residues" evidence="1">
    <location>
        <begin position="95"/>
        <end position="106"/>
    </location>
</feature>
<protein>
    <submittedName>
        <fullName evidence="2">Uncharacterized protein</fullName>
    </submittedName>
</protein>
<evidence type="ECO:0000256" key="1">
    <source>
        <dbReference type="SAM" id="MobiDB-lite"/>
    </source>
</evidence>
<proteinExistence type="predicted"/>
<feature type="non-terminal residue" evidence="2">
    <location>
        <position position="207"/>
    </location>
</feature>
<comment type="caution">
    <text evidence="2">The sequence shown here is derived from an EMBL/GenBank/DDBJ whole genome shotgun (WGS) entry which is preliminary data.</text>
</comment>
<reference evidence="2" key="1">
    <citation type="journal article" date="2020" name="Fungal Divers.">
        <title>Resolving the Mortierellaceae phylogeny through synthesis of multi-gene phylogenetics and phylogenomics.</title>
        <authorList>
            <person name="Vandepol N."/>
            <person name="Liber J."/>
            <person name="Desiro A."/>
            <person name="Na H."/>
            <person name="Kennedy M."/>
            <person name="Barry K."/>
            <person name="Grigoriev I.V."/>
            <person name="Miller A.N."/>
            <person name="O'Donnell K."/>
            <person name="Stajich J.E."/>
            <person name="Bonito G."/>
        </authorList>
    </citation>
    <scope>NUCLEOTIDE SEQUENCE</scope>
    <source>
        <strain evidence="2">REB-010B</strain>
    </source>
</reference>
<evidence type="ECO:0000313" key="3">
    <source>
        <dbReference type="Proteomes" id="UP000738325"/>
    </source>
</evidence>
<evidence type="ECO:0000313" key="2">
    <source>
        <dbReference type="EMBL" id="KAG0324787.1"/>
    </source>
</evidence>
<dbReference type="Proteomes" id="UP000738325">
    <property type="component" value="Unassembled WGS sequence"/>
</dbReference>
<feature type="compositionally biased region" description="Basic residues" evidence="1">
    <location>
        <begin position="23"/>
        <end position="47"/>
    </location>
</feature>
<feature type="compositionally biased region" description="Basic residues" evidence="1">
    <location>
        <begin position="70"/>
        <end position="85"/>
    </location>
</feature>
<gene>
    <name evidence="2" type="ORF">BGZ99_001456</name>
</gene>
<organism evidence="2 3">
    <name type="scientific">Dissophora globulifera</name>
    <dbReference type="NCBI Taxonomy" id="979702"/>
    <lineage>
        <taxon>Eukaryota</taxon>
        <taxon>Fungi</taxon>
        <taxon>Fungi incertae sedis</taxon>
        <taxon>Mucoromycota</taxon>
        <taxon>Mortierellomycotina</taxon>
        <taxon>Mortierellomycetes</taxon>
        <taxon>Mortierellales</taxon>
        <taxon>Mortierellaceae</taxon>
        <taxon>Dissophora</taxon>
    </lineage>
</organism>
<feature type="compositionally biased region" description="Low complexity" evidence="1">
    <location>
        <begin position="48"/>
        <end position="69"/>
    </location>
</feature>
<feature type="region of interest" description="Disordered" evidence="1">
    <location>
        <begin position="21"/>
        <end position="116"/>
    </location>
</feature>
<sequence length="207" mass="23523">MDPKHSSLHGQTLSLPTVTLHSAQHHPHQHHSSALHHDPHRHHRHQQQHQQHQQHQQQQHHQQQQIQLQHQHRQQLQHQHQHQHQQQHQQERPDSPTSLEDSQSESGIDILSVDSAESTDEIDIAERMEAFSLSCLSAENGATTLPSSVVRNPVSIVTLAGVVQNGQDLAPRSHPHPAPALMMATPPLSPTRYQFVKEPLHERDPTA</sequence>
<keyword evidence="3" id="KW-1185">Reference proteome</keyword>